<name>A0A3E2GS76_SCYLI</name>
<dbReference type="OMA" id="FRYVNHC"/>
<reference evidence="1 2" key="1">
    <citation type="submission" date="2018-05" db="EMBL/GenBank/DDBJ databases">
        <title>Draft genome sequence of Scytalidium lignicola DSM 105466, a ubiquitous saprotrophic fungus.</title>
        <authorList>
            <person name="Buettner E."/>
            <person name="Gebauer A.M."/>
            <person name="Hofrichter M."/>
            <person name="Liers C."/>
            <person name="Kellner H."/>
        </authorList>
    </citation>
    <scope>NUCLEOTIDE SEQUENCE [LARGE SCALE GENOMIC DNA]</scope>
    <source>
        <strain evidence="1 2">DSM 105466</strain>
    </source>
</reference>
<keyword evidence="2" id="KW-1185">Reference proteome</keyword>
<dbReference type="Proteomes" id="UP000258309">
    <property type="component" value="Unassembled WGS sequence"/>
</dbReference>
<dbReference type="OrthoDB" id="5428038at2759"/>
<evidence type="ECO:0000313" key="2">
    <source>
        <dbReference type="Proteomes" id="UP000258309"/>
    </source>
</evidence>
<accession>A0A3E2GS76</accession>
<dbReference type="AlphaFoldDB" id="A0A3E2GS76"/>
<sequence length="759" mass="86503">MLSRPSGCCRVVQHQLRTSSDSIWLSEDMLARSFQRFCAISKTARRYGSSVPGPMESRRRLGRRRMAHASEAVPIPRQQFPTFWGTFEDVDMTQWHWQPPKSRPSEPINNKTLLPKWLVEWDNVAENMPFESEDFQMLQNSTFQGQLEIDIEINKFRDDIQMATSSKIDDICKEFNQKLKHALVLGLVSDATLEILLLETTKVLRAVSRDIASTNSRCIALYLAIWQGIASSKVVRSVDFDGQVLATFVSLLSQLPSTTAIQSMAREILTSVSNVQLEIMIQSVISLVKSWMSAWLEDCCLSDCRPSLNSTEAAVMESDYHIRQLESLIIGMMEEPYSEKGIATAQKLIKSCMADILSGIENVAKIDLEMSSLKTSVKTLGVALGNIPQRLLTHIIQTGSDHVLHEYFPIGGRNTNSFRAVRYCWLSFIGRSRFVDDELFIKEWQKMECRNVFLRGLKKSATPIPLTASETSDLVLSRWISQGFLSSASSVENTFSAYGQDRELALLLSAIDRHRENFWTRTKDLVSLLHKLGRHKSVYQLFNRMADLDLKVPASLVASVIDNMSAFNPRLGLNLFKMYYRIRHDNKPLRADGCPNLIISLINDPNIHPRAIWDILGIPMLEPIKHLRKPILVLKPLPKSRVDLIHKMALAFSRSDSRSQRVALRNVMQCAMYLRMHQAEVRPDLSKAISYAGITREIIREHWIGTERLNWALGIISWIEGKEVAQTVDKAAQRWRENLVQKQRSHRRESNVLKVGPIE</sequence>
<feature type="non-terminal residue" evidence="1">
    <location>
        <position position="1"/>
    </location>
</feature>
<comment type="caution">
    <text evidence="1">The sequence shown here is derived from an EMBL/GenBank/DDBJ whole genome shotgun (WGS) entry which is preliminary data.</text>
</comment>
<organism evidence="1 2">
    <name type="scientific">Scytalidium lignicola</name>
    <name type="common">Hyphomycete</name>
    <dbReference type="NCBI Taxonomy" id="5539"/>
    <lineage>
        <taxon>Eukaryota</taxon>
        <taxon>Fungi</taxon>
        <taxon>Dikarya</taxon>
        <taxon>Ascomycota</taxon>
        <taxon>Pezizomycotina</taxon>
        <taxon>Leotiomycetes</taxon>
        <taxon>Leotiomycetes incertae sedis</taxon>
        <taxon>Scytalidium</taxon>
    </lineage>
</organism>
<dbReference type="EMBL" id="NCSJ02000550">
    <property type="protein sequence ID" value="RFU23952.1"/>
    <property type="molecule type" value="Genomic_DNA"/>
</dbReference>
<feature type="non-terminal residue" evidence="1">
    <location>
        <position position="759"/>
    </location>
</feature>
<dbReference type="STRING" id="5539.A0A3E2GS76"/>
<evidence type="ECO:0000313" key="1">
    <source>
        <dbReference type="EMBL" id="RFU23952.1"/>
    </source>
</evidence>
<proteinExistence type="predicted"/>
<gene>
    <name evidence="1" type="ORF">B7463_g12386</name>
</gene>
<protein>
    <submittedName>
        <fullName evidence="1">Uncharacterized protein</fullName>
    </submittedName>
</protein>